<proteinExistence type="predicted"/>
<comment type="caution">
    <text evidence="2">The sequence shown here is derived from an EMBL/GenBank/DDBJ whole genome shotgun (WGS) entry which is preliminary data.</text>
</comment>
<evidence type="ECO:0000259" key="1">
    <source>
        <dbReference type="Pfam" id="PF18765"/>
    </source>
</evidence>
<organism evidence="2 3">
    <name type="scientific">Anaerovibrio slackiae</name>
    <dbReference type="NCBI Taxonomy" id="2652309"/>
    <lineage>
        <taxon>Bacteria</taxon>
        <taxon>Bacillati</taxon>
        <taxon>Bacillota</taxon>
        <taxon>Negativicutes</taxon>
        <taxon>Selenomonadales</taxon>
        <taxon>Selenomonadaceae</taxon>
        <taxon>Anaerovibrio</taxon>
    </lineage>
</organism>
<sequence>MDADKVLREAVALCREHGAGRVVLFGSRAKGMALPESDIDIAVSGVQDVEALREALEKLPTLYKIDLVSLDDCANELLLEDIAKYGREMQEKI</sequence>
<dbReference type="SUPFAM" id="SSF81301">
    <property type="entry name" value="Nucleotidyltransferase"/>
    <property type="match status" value="1"/>
</dbReference>
<dbReference type="EMBL" id="VUNR01000008">
    <property type="protein sequence ID" value="MSU08447.1"/>
    <property type="molecule type" value="Genomic_DNA"/>
</dbReference>
<dbReference type="InterPro" id="IPR043519">
    <property type="entry name" value="NT_sf"/>
</dbReference>
<dbReference type="GO" id="GO:0016740">
    <property type="term" value="F:transferase activity"/>
    <property type="evidence" value="ECO:0007669"/>
    <property type="project" value="UniProtKB-KW"/>
</dbReference>
<gene>
    <name evidence="2" type="ORF">FYJ84_05540</name>
</gene>
<dbReference type="Gene3D" id="3.30.460.10">
    <property type="entry name" value="Beta Polymerase, domain 2"/>
    <property type="match status" value="1"/>
</dbReference>
<keyword evidence="3" id="KW-1185">Reference proteome</keyword>
<keyword evidence="2" id="KW-0808">Transferase</keyword>
<dbReference type="GeneID" id="96778373"/>
<name>A0A6I2UCK3_9FIRM</name>
<dbReference type="InterPro" id="IPR041633">
    <property type="entry name" value="Polbeta"/>
</dbReference>
<evidence type="ECO:0000313" key="3">
    <source>
        <dbReference type="Proteomes" id="UP000433181"/>
    </source>
</evidence>
<dbReference type="RefSeq" id="WP_154406684.1">
    <property type="nucleotide sequence ID" value="NZ_JBGUTX010000096.1"/>
</dbReference>
<dbReference type="CDD" id="cd05403">
    <property type="entry name" value="NT_KNTase_like"/>
    <property type="match status" value="1"/>
</dbReference>
<accession>A0A6I2UCK3</accession>
<reference evidence="2 3" key="1">
    <citation type="submission" date="2019-08" db="EMBL/GenBank/DDBJ databases">
        <title>In-depth cultivation of the pig gut microbiome towards novel bacterial diversity and tailored functional studies.</title>
        <authorList>
            <person name="Wylensek D."/>
            <person name="Hitch T.C.A."/>
            <person name="Clavel T."/>
        </authorList>
    </citation>
    <scope>NUCLEOTIDE SEQUENCE [LARGE SCALE GENOMIC DNA]</scope>
    <source>
        <strain evidence="2 3">WCA-693-APC-5D-A</strain>
    </source>
</reference>
<dbReference type="Pfam" id="PF18765">
    <property type="entry name" value="Polbeta"/>
    <property type="match status" value="1"/>
</dbReference>
<feature type="domain" description="Polymerase beta nucleotidyltransferase" evidence="1">
    <location>
        <begin position="21"/>
        <end position="88"/>
    </location>
</feature>
<protein>
    <submittedName>
        <fullName evidence="2">Nucleotidyltransferase domain-containing protein</fullName>
    </submittedName>
</protein>
<evidence type="ECO:0000313" key="2">
    <source>
        <dbReference type="EMBL" id="MSU08447.1"/>
    </source>
</evidence>
<dbReference type="Proteomes" id="UP000433181">
    <property type="component" value="Unassembled WGS sequence"/>
</dbReference>
<dbReference type="AlphaFoldDB" id="A0A6I2UCK3"/>